<accession>A0AAV2KKD5</accession>
<reference evidence="1 2" key="1">
    <citation type="submission" date="2024-04" db="EMBL/GenBank/DDBJ databases">
        <authorList>
            <person name="Waldvogel A.-M."/>
            <person name="Schoenle A."/>
        </authorList>
    </citation>
    <scope>NUCLEOTIDE SEQUENCE [LARGE SCALE GENOMIC DNA]</scope>
</reference>
<sequence>MLCRVERLHSSRVCLSNCQPRSCGRRGEVSRCFTARLGKSTPDACCPCPSPPSTSSSPPSKPSPDFNIKSKTIYLSASTLSLPFWSNPATPRLPPLITKIIHSSPTSGTVPSLIQNRLSPPFTKNLAWNPTILQQPPSHLKPSLQPPKYFENLSLLNTTTTSPPTTSTNDNSVWFPVTLHQHRKQLIKKSLTISSKPTDLRFTLHPHLLDLTAAFDTFSSTLQNRLTSSHHPTPTPWFTSYLSGSLTESFISKPTKTALFLSLLVSPRALSRAPPHHHLYSSHSVTILRSHNIHFHCYADDTQTLDLRRERKPSLWMEN</sequence>
<keyword evidence="2" id="KW-1185">Reference proteome</keyword>
<evidence type="ECO:0000313" key="1">
    <source>
        <dbReference type="EMBL" id="CAL1590525.1"/>
    </source>
</evidence>
<gene>
    <name evidence="1" type="ORF">KC01_LOCUS20029</name>
</gene>
<dbReference type="Proteomes" id="UP001497482">
    <property type="component" value="Chromosome 19"/>
</dbReference>
<proteinExistence type="predicted"/>
<dbReference type="EMBL" id="OZ035841">
    <property type="protein sequence ID" value="CAL1590525.1"/>
    <property type="molecule type" value="Genomic_DNA"/>
</dbReference>
<evidence type="ECO:0008006" key="3">
    <source>
        <dbReference type="Google" id="ProtNLM"/>
    </source>
</evidence>
<name>A0AAV2KKD5_KNICA</name>
<evidence type="ECO:0000313" key="2">
    <source>
        <dbReference type="Proteomes" id="UP001497482"/>
    </source>
</evidence>
<dbReference type="AlphaFoldDB" id="A0AAV2KKD5"/>
<protein>
    <recommendedName>
        <fullName evidence="3">Reverse transcriptase domain-containing protein</fullName>
    </recommendedName>
</protein>
<organism evidence="1 2">
    <name type="scientific">Knipowitschia caucasica</name>
    <name type="common">Caucasian dwarf goby</name>
    <name type="synonym">Pomatoschistus caucasicus</name>
    <dbReference type="NCBI Taxonomy" id="637954"/>
    <lineage>
        <taxon>Eukaryota</taxon>
        <taxon>Metazoa</taxon>
        <taxon>Chordata</taxon>
        <taxon>Craniata</taxon>
        <taxon>Vertebrata</taxon>
        <taxon>Euteleostomi</taxon>
        <taxon>Actinopterygii</taxon>
        <taxon>Neopterygii</taxon>
        <taxon>Teleostei</taxon>
        <taxon>Neoteleostei</taxon>
        <taxon>Acanthomorphata</taxon>
        <taxon>Gobiaria</taxon>
        <taxon>Gobiiformes</taxon>
        <taxon>Gobioidei</taxon>
        <taxon>Gobiidae</taxon>
        <taxon>Gobiinae</taxon>
        <taxon>Knipowitschia</taxon>
    </lineage>
</organism>